<keyword evidence="5" id="KW-1185">Reference proteome</keyword>
<evidence type="ECO:0000256" key="1">
    <source>
        <dbReference type="ARBA" id="ARBA00006484"/>
    </source>
</evidence>
<evidence type="ECO:0000256" key="2">
    <source>
        <dbReference type="ARBA" id="ARBA00023002"/>
    </source>
</evidence>
<accession>A0A0A1TQ59</accession>
<dbReference type="PANTHER" id="PTHR24320">
    <property type="entry name" value="RETINOL DEHYDROGENASE"/>
    <property type="match status" value="1"/>
</dbReference>
<evidence type="ECO:0000313" key="5">
    <source>
        <dbReference type="Proteomes" id="UP000039046"/>
    </source>
</evidence>
<dbReference type="EMBL" id="CDHN01000006">
    <property type="protein sequence ID" value="CEJ93758.1"/>
    <property type="molecule type" value="Genomic_DNA"/>
</dbReference>
<feature type="signal peptide" evidence="3">
    <location>
        <begin position="1"/>
        <end position="18"/>
    </location>
</feature>
<keyword evidence="2" id="KW-0560">Oxidoreductase</keyword>
<reference evidence="4 5" key="1">
    <citation type="journal article" date="2015" name="Genome Announc.">
        <title>Draft Genome Sequence and Gene Annotation of the Entomopathogenic Fungus Verticillium hemipterigenum.</title>
        <authorList>
            <person name="Horn F."/>
            <person name="Habel A."/>
            <person name="Scharf D.H."/>
            <person name="Dworschak J."/>
            <person name="Brakhage A.A."/>
            <person name="Guthke R."/>
            <person name="Hertweck C."/>
            <person name="Linde J."/>
        </authorList>
    </citation>
    <scope>NUCLEOTIDE SEQUENCE [LARGE SCALE GENOMIC DNA]</scope>
</reference>
<name>A0A0A1TQ59_9HYPO</name>
<dbReference type="STRING" id="1531966.A0A0A1TQ59"/>
<proteinExistence type="inferred from homology"/>
<feature type="chain" id="PRO_5001979867" evidence="3">
    <location>
        <begin position="19"/>
        <end position="209"/>
    </location>
</feature>
<gene>
    <name evidence="4" type="ORF">VHEMI09327</name>
</gene>
<dbReference type="Gene3D" id="3.40.50.720">
    <property type="entry name" value="NAD(P)-binding Rossmann-like Domain"/>
    <property type="match status" value="1"/>
</dbReference>
<sequence>MGHFTLTNLLLPLLKAAATDSTTIPRIVTVASAAAVAFIPANYTLSFTNPTFLSVNTKTPLAMPFRLASPIFAMDVMRYSLAKLANIMVNVKLQRLLDDQGLNILCMSVNPGAVKTEGGVGVWAWPMKYLMKRVMVSEDEGSWNSLFAATAKDVQASPDKYRGQYLDVIGKVTPVPILERNEGQIEGLWEVTTDEINKHLGGLGLDALA</sequence>
<dbReference type="PANTHER" id="PTHR24320:SF148">
    <property type="entry name" value="NAD(P)-BINDING ROSSMANN-FOLD SUPERFAMILY PROTEIN"/>
    <property type="match status" value="1"/>
</dbReference>
<evidence type="ECO:0000313" key="4">
    <source>
        <dbReference type="EMBL" id="CEJ93758.1"/>
    </source>
</evidence>
<dbReference type="AlphaFoldDB" id="A0A0A1TQ59"/>
<dbReference type="InterPro" id="IPR036291">
    <property type="entry name" value="NAD(P)-bd_dom_sf"/>
</dbReference>
<dbReference type="GO" id="GO:0016491">
    <property type="term" value="F:oxidoreductase activity"/>
    <property type="evidence" value="ECO:0007669"/>
    <property type="project" value="UniProtKB-KW"/>
</dbReference>
<evidence type="ECO:0000256" key="3">
    <source>
        <dbReference type="SAM" id="SignalP"/>
    </source>
</evidence>
<dbReference type="OrthoDB" id="4953475at2759"/>
<dbReference type="SUPFAM" id="SSF51735">
    <property type="entry name" value="NAD(P)-binding Rossmann-fold domains"/>
    <property type="match status" value="1"/>
</dbReference>
<comment type="similarity">
    <text evidence="1">Belongs to the short-chain dehydrogenases/reductases (SDR) family.</text>
</comment>
<keyword evidence="3" id="KW-0732">Signal</keyword>
<dbReference type="HOGENOM" id="CLU_1185804_0_0_1"/>
<dbReference type="Proteomes" id="UP000039046">
    <property type="component" value="Unassembled WGS sequence"/>
</dbReference>
<organism evidence="4 5">
    <name type="scientific">[Torrubiella] hemipterigena</name>
    <dbReference type="NCBI Taxonomy" id="1531966"/>
    <lineage>
        <taxon>Eukaryota</taxon>
        <taxon>Fungi</taxon>
        <taxon>Dikarya</taxon>
        <taxon>Ascomycota</taxon>
        <taxon>Pezizomycotina</taxon>
        <taxon>Sordariomycetes</taxon>
        <taxon>Hypocreomycetidae</taxon>
        <taxon>Hypocreales</taxon>
        <taxon>Clavicipitaceae</taxon>
        <taxon>Clavicipitaceae incertae sedis</taxon>
        <taxon>'Torrubiella' clade</taxon>
    </lineage>
</organism>
<protein>
    <submittedName>
        <fullName evidence="4">Uncharacterized protein</fullName>
    </submittedName>
</protein>